<feature type="compositionally biased region" description="Low complexity" evidence="1">
    <location>
        <begin position="1409"/>
        <end position="1428"/>
    </location>
</feature>
<accession>G7MHK8</accession>
<evidence type="ECO:0000259" key="2">
    <source>
        <dbReference type="Pfam" id="PF15257"/>
    </source>
</evidence>
<feature type="compositionally biased region" description="Acidic residues" evidence="1">
    <location>
        <begin position="572"/>
        <end position="581"/>
    </location>
</feature>
<dbReference type="Proteomes" id="UP000013456">
    <property type="component" value="Chromosome 1"/>
</dbReference>
<feature type="region of interest" description="Disordered" evidence="1">
    <location>
        <begin position="1393"/>
        <end position="1498"/>
    </location>
</feature>
<feature type="compositionally biased region" description="Acidic residues" evidence="1">
    <location>
        <begin position="919"/>
        <end position="934"/>
    </location>
</feature>
<feature type="compositionally biased region" description="Basic and acidic residues" evidence="1">
    <location>
        <begin position="1007"/>
        <end position="1094"/>
    </location>
</feature>
<name>G7MHK8_MACMU</name>
<feature type="compositionally biased region" description="Polar residues" evidence="1">
    <location>
        <begin position="1485"/>
        <end position="1498"/>
    </location>
</feature>
<feature type="region of interest" description="Disordered" evidence="1">
    <location>
        <begin position="606"/>
        <end position="638"/>
    </location>
</feature>
<feature type="compositionally biased region" description="Basic and acidic residues" evidence="1">
    <location>
        <begin position="1141"/>
        <end position="1180"/>
    </location>
</feature>
<feature type="region of interest" description="Disordered" evidence="1">
    <location>
        <begin position="513"/>
        <end position="593"/>
    </location>
</feature>
<dbReference type="Pfam" id="PF15257">
    <property type="entry name" value="DUF4590"/>
    <property type="match status" value="1"/>
</dbReference>
<evidence type="ECO:0000256" key="1">
    <source>
        <dbReference type="SAM" id="MobiDB-lite"/>
    </source>
</evidence>
<dbReference type="InterPro" id="IPR027962">
    <property type="entry name" value="ERICH3"/>
</dbReference>
<feature type="compositionally biased region" description="Basic and acidic residues" evidence="1">
    <location>
        <begin position="561"/>
        <end position="570"/>
    </location>
</feature>
<sequence>ILTDYPPLSFTLWALKDGPEGCGMCTEVRETGTTMETRLLCFLGDCFPQCIEPGSEGRAFTVGAPRCILNMRDSRLLAAYNSLMDKHLAGYFNNTRIRRHLLRSGLRYHQLEIKKKLETLARKERIQMFKGEHTRRSVENNMPILSPHPPAGPKTNRGHSVLIDEGHSSPLALTAPRPYTAPGNMQPPIRLQPLPSHPAVETVPKDSRRIHKTSLHSNAAITMIYLGKNVHLSSDNPDFRDEIKVYQQHCGGENLCVYKGKLLEKETFQFISKRHHGFPFSLTFFLNGMQVNRLSSCCEYKHRKGSRLGGKRGYFGCIIAMGLDKKTSLPKSRKEKSTEKGEDLKKDEGKMRQEREYVIPKRNEIKENQSSVSAKFSAQEIKTGLKEVITAVEEMTSKGKPGHDVWEDDQENTLKYEYEEDFEIDEEKQGEKANEEGQADVQMNGIPQSPLDDKRDNLDPEKENETSSQKAPDAHDNVKDENDGCSESELEEDKQGELLSLSCNIGCLLNMKTASSTSSRSHPYSSDSEDESAVGDREAHADSSTEESARSSSSQELSENDEPRKSHLPIEESLDIEIEDQEITKADVEAKPMPIEESFENVLKEGTEKGTQGIAEGLSEKSGKHVSAEEKEKDKSKLWEESTAQVKDKKAGLPGVEEGAGQIIAEVLASDYHCHCDAESGVSSEDEGGKPPRKLEVDTSGGKDSFPLAYDLALGAPRMNLVVDETAAINSNKESQQLAQETYTLEKKGAKEEDEGPQHRDADIVQGKGEAALWGEAGVVHKAPLRAWKPTAEQSELAEEFTEKGEIPPGIERRAEAAAEAEGARRLGEACSDPVGQAAAKDAMGLSKDKAPEKQALMLTVLETDKAAFEGEQGLKKAVLANKAATLNSEDLQEAAALREAATSEEGEAEGGVAVNDVGESEEEASIDLEDTGPMEDTAPKREDGSEEAILGGEEPAKERKEVMRTETALSPFTGEAEASRMRVSEGSPEDLCREDVEGEQMVTEAEANREDDRKEILPKELDVAGERKKAERPKTPLRKTDSEREEVTRVNALKDEDAFKEEQKLKAEEGKTETEVRSEEETKAPPNEMRSDAENEAPVEASELSDKPGILGEDSLKDTVVPIFEATPGFEKSLENITALRKEGGGERLSEARDTKHKDREELSSRENRALEERPRQDAEGPLAAPEGEPAEKVQAPEGLIPATGQAEELAAKDHDSCAGLEGRAEGQGGADVMLRTQEAVPEEDPMTAEKFRQEAMGEDPEKEEDNECTLGTDAMRDRNSEGDGAMEGGGNTEKNEGMRGGRVVAEEDLHGGRETAETAAEEREVLAGSETAEEKTITNKASSFSDVAEEETWHQKDELVGKTAAAGRVVVEELARNEEEVPAVEEMTVTCTTETGVGTPRVLEGKTSGLGQEQEGGSEGQEAATGSGDGRQESGAAEKFRLGLSREGEREVSPESLQRMAALPVKPDFTATQEKQQHMVQGESETADVSPQNMQA</sequence>
<feature type="compositionally biased region" description="Basic and acidic residues" evidence="1">
    <location>
        <begin position="687"/>
        <end position="697"/>
    </location>
</feature>
<proteinExistence type="predicted"/>
<protein>
    <recommendedName>
        <fullName evidence="2">DUF4590 domain-containing protein</fullName>
    </recommendedName>
</protein>
<feature type="compositionally biased region" description="Basic and acidic residues" evidence="1">
    <location>
        <begin position="1295"/>
        <end position="1327"/>
    </location>
</feature>
<feature type="compositionally biased region" description="Polar residues" evidence="1">
    <location>
        <begin position="730"/>
        <end position="743"/>
    </location>
</feature>
<feature type="domain" description="DUF4590" evidence="2">
    <location>
        <begin position="231"/>
        <end position="318"/>
    </location>
</feature>
<feature type="compositionally biased region" description="Acidic residues" evidence="1">
    <location>
        <begin position="1258"/>
        <end position="1269"/>
    </location>
</feature>
<dbReference type="EMBL" id="CM001253">
    <property type="protein sequence ID" value="EHH14889.1"/>
    <property type="molecule type" value="Genomic_DNA"/>
</dbReference>
<dbReference type="InterPro" id="IPR048257">
    <property type="entry name" value="DUF4590"/>
</dbReference>
<organism evidence="3">
    <name type="scientific">Macaca mulatta</name>
    <name type="common">Rhesus macaque</name>
    <dbReference type="NCBI Taxonomy" id="9544"/>
    <lineage>
        <taxon>Eukaryota</taxon>
        <taxon>Metazoa</taxon>
        <taxon>Chordata</taxon>
        <taxon>Craniata</taxon>
        <taxon>Vertebrata</taxon>
        <taxon>Euteleostomi</taxon>
        <taxon>Mammalia</taxon>
        <taxon>Eutheria</taxon>
        <taxon>Euarchontoglires</taxon>
        <taxon>Primates</taxon>
        <taxon>Haplorrhini</taxon>
        <taxon>Catarrhini</taxon>
        <taxon>Cercopithecidae</taxon>
        <taxon>Cercopithecinae</taxon>
        <taxon>Macaca</taxon>
    </lineage>
</organism>
<feature type="compositionally biased region" description="Acidic residues" evidence="1">
    <location>
        <begin position="483"/>
        <end position="494"/>
    </location>
</feature>
<feature type="region of interest" description="Disordered" evidence="1">
    <location>
        <begin position="328"/>
        <end position="352"/>
    </location>
</feature>
<dbReference type="PANTHER" id="PTHR23034">
    <property type="entry name" value="GLUTAMATE-RICH PROTEIN 3"/>
    <property type="match status" value="1"/>
</dbReference>
<feature type="compositionally biased region" description="Basic and acidic residues" evidence="1">
    <location>
        <begin position="618"/>
        <end position="638"/>
    </location>
</feature>
<feature type="compositionally biased region" description="Low complexity" evidence="1">
    <location>
        <begin position="515"/>
        <end position="526"/>
    </location>
</feature>
<feature type="region of interest" description="Disordered" evidence="1">
    <location>
        <begin position="678"/>
        <end position="704"/>
    </location>
</feature>
<feature type="compositionally biased region" description="Basic and acidic residues" evidence="1">
    <location>
        <begin position="451"/>
        <end position="465"/>
    </location>
</feature>
<feature type="compositionally biased region" description="Basic and acidic residues" evidence="1">
    <location>
        <begin position="744"/>
        <end position="762"/>
    </location>
</feature>
<feature type="compositionally biased region" description="Basic and acidic residues" evidence="1">
    <location>
        <begin position="335"/>
        <end position="352"/>
    </location>
</feature>
<reference evidence="3" key="1">
    <citation type="journal article" date="2011" name="Nat. Biotechnol.">
        <title>Genome sequencing and comparison of two nonhuman primate animal models, the cynomolgus and Chinese rhesus macaques.</title>
        <authorList>
            <person name="Yan G."/>
            <person name="Zhang G."/>
            <person name="Fang X."/>
            <person name="Zhang Y."/>
            <person name="Li C."/>
            <person name="Ling F."/>
            <person name="Cooper D.N."/>
            <person name="Li Q."/>
            <person name="Li Y."/>
            <person name="van Gool A.J."/>
            <person name="Du H."/>
            <person name="Chen J."/>
            <person name="Chen R."/>
            <person name="Zhang P."/>
            <person name="Huang Z."/>
            <person name="Thompson J.R."/>
            <person name="Meng Y."/>
            <person name="Bai Y."/>
            <person name="Wang J."/>
            <person name="Zhuo M."/>
            <person name="Wang T."/>
            <person name="Huang Y."/>
            <person name="Wei L."/>
            <person name="Li J."/>
            <person name="Wang Z."/>
            <person name="Hu H."/>
            <person name="Yang P."/>
            <person name="Le L."/>
            <person name="Stenson P.D."/>
            <person name="Li B."/>
            <person name="Liu X."/>
            <person name="Ball E.V."/>
            <person name="An N."/>
            <person name="Huang Q."/>
            <person name="Zhang Y."/>
            <person name="Fan W."/>
            <person name="Zhang X."/>
            <person name="Li Y."/>
            <person name="Wang W."/>
            <person name="Katze M.G."/>
            <person name="Su B."/>
            <person name="Nielsen R."/>
            <person name="Yang H."/>
            <person name="Wang J."/>
            <person name="Wang X."/>
            <person name="Wang J."/>
        </authorList>
    </citation>
    <scope>NUCLEOTIDE SEQUENCE [LARGE SCALE GENOMIC DNA]</scope>
    <source>
        <strain evidence="3">CR-5</strain>
    </source>
</reference>
<feature type="region of interest" description="Disordered" evidence="1">
    <location>
        <begin position="894"/>
        <end position="1114"/>
    </location>
</feature>
<feature type="compositionally biased region" description="Basic and acidic residues" evidence="1">
    <location>
        <begin position="1432"/>
        <end position="1455"/>
    </location>
</feature>
<gene>
    <name evidence="3" type="ORF">EGK_00885</name>
</gene>
<feature type="compositionally biased region" description="Basic and acidic residues" evidence="1">
    <location>
        <begin position="534"/>
        <end position="549"/>
    </location>
</feature>
<feature type="region of interest" description="Disordered" evidence="1">
    <location>
        <begin position="189"/>
        <end position="208"/>
    </location>
</feature>
<feature type="region of interest" description="Disordered" evidence="1">
    <location>
        <begin position="423"/>
        <end position="495"/>
    </location>
</feature>
<dbReference type="PANTHER" id="PTHR23034:SF2">
    <property type="entry name" value="GLUTAMATE-RICH PROTEIN 3"/>
    <property type="match status" value="1"/>
</dbReference>
<evidence type="ECO:0000313" key="3">
    <source>
        <dbReference type="EMBL" id="EHH14889.1"/>
    </source>
</evidence>
<feature type="non-terminal residue" evidence="3">
    <location>
        <position position="1"/>
    </location>
</feature>
<feature type="compositionally biased region" description="Basic and acidic residues" evidence="1">
    <location>
        <begin position="472"/>
        <end position="482"/>
    </location>
</feature>
<feature type="region of interest" description="Disordered" evidence="1">
    <location>
        <begin position="730"/>
        <end position="762"/>
    </location>
</feature>
<feature type="region of interest" description="Disordered" evidence="1">
    <location>
        <begin position="1127"/>
        <end position="1352"/>
    </location>
</feature>
<feature type="compositionally biased region" description="Basic and acidic residues" evidence="1">
    <location>
        <begin position="955"/>
        <end position="965"/>
    </location>
</feature>